<organism evidence="1 2">
    <name type="scientific">Spirosoma oryzae</name>
    <dbReference type="NCBI Taxonomy" id="1469603"/>
    <lineage>
        <taxon>Bacteria</taxon>
        <taxon>Pseudomonadati</taxon>
        <taxon>Bacteroidota</taxon>
        <taxon>Cytophagia</taxon>
        <taxon>Cytophagales</taxon>
        <taxon>Cytophagaceae</taxon>
        <taxon>Spirosoma</taxon>
    </lineage>
</organism>
<protein>
    <submittedName>
        <fullName evidence="1">Uncharacterized protein</fullName>
    </submittedName>
</protein>
<comment type="caution">
    <text evidence="1">The sequence shown here is derived from an EMBL/GenBank/DDBJ whole genome shotgun (WGS) entry which is preliminary data.</text>
</comment>
<dbReference type="AlphaFoldDB" id="A0A2T0SYE9"/>
<gene>
    <name evidence="1" type="ORF">CLV58_109163</name>
</gene>
<dbReference type="EMBL" id="PVTE01000009">
    <property type="protein sequence ID" value="PRY38436.1"/>
    <property type="molecule type" value="Genomic_DNA"/>
</dbReference>
<keyword evidence="2" id="KW-1185">Reference proteome</keyword>
<proteinExistence type="predicted"/>
<evidence type="ECO:0000313" key="1">
    <source>
        <dbReference type="EMBL" id="PRY38436.1"/>
    </source>
</evidence>
<evidence type="ECO:0000313" key="2">
    <source>
        <dbReference type="Proteomes" id="UP000238375"/>
    </source>
</evidence>
<sequence length="295" mass="34805">MADLKFIRQRPSKVARYYDTESRHNNRSVWPGVHQTYGVRLETDNRTWVTGLNADAASIRAIKNPKLKEAAQKEASDRLDFFTKHFNQDLSATSDFWSDYRLDLVRRDLLEYTLDLEKPEEALQYYVAIANRRLAPSEEDLDEPAYENTFLYVYDPKLHISRRARLRELKDEVGSLIHAQRNNPDRLFYWVAYLNMQPNIHMSREELYEKLNNYRDTKKTVEEFEALELVLNKDSEELQAAYLFRQARQKKRIVKVGSQYTLLEHELGKTDSEAIDTLLLPENTHLLDSLMDLAR</sequence>
<dbReference type="Proteomes" id="UP000238375">
    <property type="component" value="Unassembled WGS sequence"/>
</dbReference>
<accession>A0A2T0SYE9</accession>
<dbReference type="RefSeq" id="WP_106138167.1">
    <property type="nucleotide sequence ID" value="NZ_PVTE01000009.1"/>
</dbReference>
<name>A0A2T0SYE9_9BACT</name>
<reference evidence="1 2" key="1">
    <citation type="submission" date="2018-03" db="EMBL/GenBank/DDBJ databases">
        <title>Genomic Encyclopedia of Archaeal and Bacterial Type Strains, Phase II (KMG-II): from individual species to whole genera.</title>
        <authorList>
            <person name="Goeker M."/>
        </authorList>
    </citation>
    <scope>NUCLEOTIDE SEQUENCE [LARGE SCALE GENOMIC DNA]</scope>
    <source>
        <strain evidence="1 2">DSM 28354</strain>
    </source>
</reference>